<dbReference type="CDD" id="cd05233">
    <property type="entry name" value="SDR_c"/>
    <property type="match status" value="1"/>
</dbReference>
<dbReference type="PRINTS" id="PR00080">
    <property type="entry name" value="SDRFAMILY"/>
</dbReference>
<evidence type="ECO:0000313" key="4">
    <source>
        <dbReference type="Proteomes" id="UP000245370"/>
    </source>
</evidence>
<dbReference type="PRINTS" id="PR00081">
    <property type="entry name" value="GDHRDH"/>
</dbReference>
<gene>
    <name evidence="3" type="ORF">DIT68_04185</name>
</gene>
<dbReference type="AlphaFoldDB" id="A0A2U2XFA2"/>
<evidence type="ECO:0000256" key="2">
    <source>
        <dbReference type="RuleBase" id="RU000363"/>
    </source>
</evidence>
<accession>A0A2U2XFA2</accession>
<dbReference type="OrthoDB" id="9787298at2"/>
<dbReference type="InterPro" id="IPR036291">
    <property type="entry name" value="NAD(P)-bd_dom_sf"/>
</dbReference>
<organism evidence="3 4">
    <name type="scientific">Brumimicrobium oceani</name>
    <dbReference type="NCBI Taxonomy" id="2100725"/>
    <lineage>
        <taxon>Bacteria</taxon>
        <taxon>Pseudomonadati</taxon>
        <taxon>Bacteroidota</taxon>
        <taxon>Flavobacteriia</taxon>
        <taxon>Flavobacteriales</taxon>
        <taxon>Crocinitomicaceae</taxon>
        <taxon>Brumimicrobium</taxon>
    </lineage>
</organism>
<dbReference type="PROSITE" id="PS00061">
    <property type="entry name" value="ADH_SHORT"/>
    <property type="match status" value="1"/>
</dbReference>
<name>A0A2U2XFA2_9FLAO</name>
<protein>
    <submittedName>
        <fullName evidence="3">Short-chain dehydrogenase</fullName>
    </submittedName>
</protein>
<dbReference type="SUPFAM" id="SSF51735">
    <property type="entry name" value="NAD(P)-binding Rossmann-fold domains"/>
    <property type="match status" value="1"/>
</dbReference>
<dbReference type="GO" id="GO:0016616">
    <property type="term" value="F:oxidoreductase activity, acting on the CH-OH group of donors, NAD or NADP as acceptor"/>
    <property type="evidence" value="ECO:0007669"/>
    <property type="project" value="TreeGrafter"/>
</dbReference>
<comment type="caution">
    <text evidence="3">The sequence shown here is derived from an EMBL/GenBank/DDBJ whole genome shotgun (WGS) entry which is preliminary data.</text>
</comment>
<dbReference type="EMBL" id="QFRJ01000002">
    <property type="protein sequence ID" value="PWH86443.1"/>
    <property type="molecule type" value="Genomic_DNA"/>
</dbReference>
<evidence type="ECO:0000256" key="1">
    <source>
        <dbReference type="ARBA" id="ARBA00006484"/>
    </source>
</evidence>
<reference evidence="3 4" key="1">
    <citation type="submission" date="2018-05" db="EMBL/GenBank/DDBJ databases">
        <title>Brumimicrobium oceani sp. nov., isolated from coastal sediment.</title>
        <authorList>
            <person name="Kou Y."/>
        </authorList>
    </citation>
    <scope>NUCLEOTIDE SEQUENCE [LARGE SCALE GENOMIC DNA]</scope>
    <source>
        <strain evidence="3 4">C305</strain>
    </source>
</reference>
<evidence type="ECO:0000313" key="3">
    <source>
        <dbReference type="EMBL" id="PWH86443.1"/>
    </source>
</evidence>
<keyword evidence="4" id="KW-1185">Reference proteome</keyword>
<proteinExistence type="inferred from homology"/>
<comment type="similarity">
    <text evidence="1 2">Belongs to the short-chain dehydrogenases/reductases (SDR) family.</text>
</comment>
<dbReference type="Proteomes" id="UP000245370">
    <property type="component" value="Unassembled WGS sequence"/>
</dbReference>
<sequence>MTNKVIVVIGASRGIGKELVLQFAKEKSNTVIALSRNTGVMKANFTASNIHSGFIDLAAKDLHVAMAESLDQFPVVDIVINNAGKLVNKPFLELSRDDIDACYQTNAIGMMHATQFMVGKMIEEGGHIVNISTMGAFQGSVKFPGLSAYSTSKAGITSFTELFAEEYKDTKIKMNCLCLGATQTEMLEEAFPGLQAPISASEMAEYIVDFAYNATKYFNGKVLPVSSTTP</sequence>
<dbReference type="Pfam" id="PF00106">
    <property type="entry name" value="adh_short"/>
    <property type="match status" value="1"/>
</dbReference>
<dbReference type="RefSeq" id="WP_109358554.1">
    <property type="nucleotide sequence ID" value="NZ_QFRJ01000002.1"/>
</dbReference>
<dbReference type="InterPro" id="IPR020904">
    <property type="entry name" value="Sc_DH/Rdtase_CS"/>
</dbReference>
<dbReference type="InterPro" id="IPR002347">
    <property type="entry name" value="SDR_fam"/>
</dbReference>
<dbReference type="Gene3D" id="3.40.50.720">
    <property type="entry name" value="NAD(P)-binding Rossmann-like Domain"/>
    <property type="match status" value="1"/>
</dbReference>
<reference evidence="3 4" key="2">
    <citation type="submission" date="2018-05" db="EMBL/GenBank/DDBJ databases">
        <authorList>
            <person name="Lanie J.A."/>
            <person name="Ng W.-L."/>
            <person name="Kazmierczak K.M."/>
            <person name="Andrzejewski T.M."/>
            <person name="Davidsen T.M."/>
            <person name="Wayne K.J."/>
            <person name="Tettelin H."/>
            <person name="Glass J.I."/>
            <person name="Rusch D."/>
            <person name="Podicherti R."/>
            <person name="Tsui H.-C.T."/>
            <person name="Winkler M.E."/>
        </authorList>
    </citation>
    <scope>NUCLEOTIDE SEQUENCE [LARGE SCALE GENOMIC DNA]</scope>
    <source>
        <strain evidence="3 4">C305</strain>
    </source>
</reference>
<dbReference type="PANTHER" id="PTHR42760">
    <property type="entry name" value="SHORT-CHAIN DEHYDROGENASES/REDUCTASES FAMILY MEMBER"/>
    <property type="match status" value="1"/>
</dbReference>